<dbReference type="InterPro" id="IPR053879">
    <property type="entry name" value="HYDIN_VesB_CFA65-like_Ig"/>
</dbReference>
<evidence type="ECO:0000259" key="6">
    <source>
        <dbReference type="Pfam" id="PF18962"/>
    </source>
</evidence>
<dbReference type="Proteomes" id="UP000576082">
    <property type="component" value="Unassembled WGS sequence"/>
</dbReference>
<dbReference type="AlphaFoldDB" id="A0A7X9RZQ3"/>
<comment type="caution">
    <text evidence="8">The sequence shown here is derived from an EMBL/GenBank/DDBJ whole genome shotgun (WGS) entry which is preliminary data.</text>
</comment>
<dbReference type="NCBIfam" id="TIGR04183">
    <property type="entry name" value="Por_Secre_tail"/>
    <property type="match status" value="1"/>
</dbReference>
<keyword evidence="9" id="KW-1185">Reference proteome</keyword>
<dbReference type="NCBIfam" id="NF012200">
    <property type="entry name" value="choice_anch_D"/>
    <property type="match status" value="1"/>
</dbReference>
<organism evidence="8 9">
    <name type="scientific">Flammeovirga aprica JL-4</name>
    <dbReference type="NCBI Taxonomy" id="694437"/>
    <lineage>
        <taxon>Bacteria</taxon>
        <taxon>Pseudomonadati</taxon>
        <taxon>Bacteroidota</taxon>
        <taxon>Cytophagia</taxon>
        <taxon>Cytophagales</taxon>
        <taxon>Flammeovirgaceae</taxon>
        <taxon>Flammeovirga</taxon>
    </lineage>
</organism>
<dbReference type="RefSeq" id="WP_169659968.1">
    <property type="nucleotide sequence ID" value="NZ_JABANE010000113.1"/>
</dbReference>
<feature type="domain" description="Secretion system C-terminal sorting" evidence="6">
    <location>
        <begin position="836"/>
        <end position="899"/>
    </location>
</feature>
<dbReference type="InterPro" id="IPR026444">
    <property type="entry name" value="Secre_tail"/>
</dbReference>
<keyword evidence="3" id="KW-0963">Cytoplasm</keyword>
<evidence type="ECO:0000256" key="4">
    <source>
        <dbReference type="ARBA" id="ARBA00023069"/>
    </source>
</evidence>
<evidence type="ECO:0000313" key="9">
    <source>
        <dbReference type="Proteomes" id="UP000576082"/>
    </source>
</evidence>
<keyword evidence="5" id="KW-0966">Cell projection</keyword>
<accession>A0A7X9RZQ3</accession>
<evidence type="ECO:0000313" key="8">
    <source>
        <dbReference type="EMBL" id="NME71762.1"/>
    </source>
</evidence>
<sequence length="900" mass="101146">MIKQIFTFLFLSFLNITIPTSAQGILGLYRVNSDNSEEQLANNATLGFGNPGTSSSILSKQIVVRNESDTESLRIYDITFDKNGIFGYFPASDEMTIPPNQVGSFHIYYVASGNIEKHNGFIKFSTSDASKPSIFINAIVNKDDGELKLISNDYPIVNNQIDLGDIVIGETRRFTVEMENIGKGYMFVDKTEFESASNTIVSSYHKKEGFSSGTTFNNNFAFKATKKGAFEILVKNKLERGQVDVHQLKVIGNVLAPEAVLSYDGKVLQKENTIAELPKPFARQTFTFEVKNNGTSDLTINGVTLNQSDSREYHMTNSGSFKTIKPNEALNYTLELIPSSIGQKDIELIFNTTDPDLSAVKVNFSTVVEAALIRFEDKDGNEIVQNLGFDMTPTTDNAVVTEEIYIKNVGNKVMNITQFTEVYDIHNQFSFDYSGGDIGANQKQKITFTYSPNGKNTYKNSFPIDIVSNSHEYNNIRFSVHTFHQYHEAELRYNGNLVSESYPIDFGRFDINKGKEVKLIVKNSGTLPIRINQVSFKDGDQLNFNIKEYTQDEISAGSEGYVIVYSTSSKAHQYYEEILKVETSDYKQPVQTVKLTSNPVKSEFYMSNPENTITVWNGDIEEYGPLSYDRDFEYTYVIQNKGVAPLTLKAIDVEQNDGYTLEFSGLDLPLVLQPSEKTSLIMKANPHLPGVYDAKVKITTDEPGANDFSYTVRMNSLLPVLEVLHNNEVITPSTIDFSSIDNYTLTLLNRGSEILDLTSVRIEDNSEFKVEYDENIDFLRPTESLDLTIKYSPNDNAKTTAKFIVNTNDQKAVDFTLLLEERTVTSIDHQYSNVEVYPIPADQQLHIKGLSQKIEIQIYDLYGHKILDQFSNGTVDVSSLSAGIYLLEIDGKAVKKIFIK</sequence>
<evidence type="ECO:0000256" key="1">
    <source>
        <dbReference type="ARBA" id="ARBA00004138"/>
    </source>
</evidence>
<dbReference type="EMBL" id="JABANE010000113">
    <property type="protein sequence ID" value="NME71762.1"/>
    <property type="molecule type" value="Genomic_DNA"/>
</dbReference>
<name>A0A7X9RZQ3_9BACT</name>
<keyword evidence="4" id="KW-0969">Cilium</keyword>
<evidence type="ECO:0000256" key="5">
    <source>
        <dbReference type="ARBA" id="ARBA00023273"/>
    </source>
</evidence>
<dbReference type="GO" id="GO:0005737">
    <property type="term" value="C:cytoplasm"/>
    <property type="evidence" value="ECO:0007669"/>
    <property type="project" value="UniProtKB-SubCell"/>
</dbReference>
<comment type="subcellular location">
    <subcellularLocation>
        <location evidence="1">Cell projection</location>
        <location evidence="1">Cilium</location>
    </subcellularLocation>
    <subcellularLocation>
        <location evidence="2">Cytoplasm</location>
    </subcellularLocation>
</comment>
<reference evidence="8 9" key="1">
    <citation type="submission" date="2020-04" db="EMBL/GenBank/DDBJ databases">
        <title>Flammeovirga sp. SR4, a novel species isolated from seawater.</title>
        <authorList>
            <person name="Wang X."/>
        </authorList>
    </citation>
    <scope>NUCLEOTIDE SEQUENCE [LARGE SCALE GENOMIC DNA]</scope>
    <source>
        <strain evidence="8 9">ATCC 23126</strain>
    </source>
</reference>
<dbReference type="Pfam" id="PF22544">
    <property type="entry name" value="HYDIN_VesB_CFA65-like_Ig"/>
    <property type="match status" value="1"/>
</dbReference>
<gene>
    <name evidence="8" type="ORF">HHU12_27605</name>
</gene>
<evidence type="ECO:0000256" key="2">
    <source>
        <dbReference type="ARBA" id="ARBA00004496"/>
    </source>
</evidence>
<evidence type="ECO:0000256" key="3">
    <source>
        <dbReference type="ARBA" id="ARBA00022490"/>
    </source>
</evidence>
<dbReference type="Pfam" id="PF18962">
    <property type="entry name" value="Por_Secre_tail"/>
    <property type="match status" value="1"/>
</dbReference>
<dbReference type="InterPro" id="IPR013783">
    <property type="entry name" value="Ig-like_fold"/>
</dbReference>
<evidence type="ECO:0000259" key="7">
    <source>
        <dbReference type="Pfam" id="PF22544"/>
    </source>
</evidence>
<feature type="domain" description="HYDIN/VesB/CFA65-like Ig-like" evidence="7">
    <location>
        <begin position="732"/>
        <end position="812"/>
    </location>
</feature>
<protein>
    <submittedName>
        <fullName evidence="8">Choice-of-anchor D domain-containing protein</fullName>
    </submittedName>
</protein>
<proteinExistence type="predicted"/>
<dbReference type="Gene3D" id="2.60.40.10">
    <property type="entry name" value="Immunoglobulins"/>
    <property type="match status" value="4"/>
</dbReference>